<keyword evidence="4" id="KW-1185">Reference proteome</keyword>
<feature type="compositionally biased region" description="Basic and acidic residues" evidence="1">
    <location>
        <begin position="25"/>
        <end position="34"/>
    </location>
</feature>
<dbReference type="CDD" id="cd02042">
    <property type="entry name" value="ParAB_family"/>
    <property type="match status" value="1"/>
</dbReference>
<name>A0ABP5F9Q8_9MICO</name>
<reference evidence="4" key="1">
    <citation type="journal article" date="2019" name="Int. J. Syst. Evol. Microbiol.">
        <title>The Global Catalogue of Microorganisms (GCM) 10K type strain sequencing project: providing services to taxonomists for standard genome sequencing and annotation.</title>
        <authorList>
            <consortium name="The Broad Institute Genomics Platform"/>
            <consortium name="The Broad Institute Genome Sequencing Center for Infectious Disease"/>
            <person name="Wu L."/>
            <person name="Ma J."/>
        </authorList>
    </citation>
    <scope>NUCLEOTIDE SEQUENCE [LARGE SCALE GENOMIC DNA]</scope>
    <source>
        <strain evidence="4">JCM 15672</strain>
    </source>
</reference>
<organism evidence="3 4">
    <name type="scientific">Agromyces tropicus</name>
    <dbReference type="NCBI Taxonomy" id="555371"/>
    <lineage>
        <taxon>Bacteria</taxon>
        <taxon>Bacillati</taxon>
        <taxon>Actinomycetota</taxon>
        <taxon>Actinomycetes</taxon>
        <taxon>Micrococcales</taxon>
        <taxon>Microbacteriaceae</taxon>
        <taxon>Agromyces</taxon>
    </lineage>
</organism>
<proteinExistence type="predicted"/>
<sequence length="295" mass="31516">MTYEHDPADGTATLESSDLGPTGRPARDFPEPEALRSHGPARIIALCNQKGGVGKTTTTINLGAALADYGRRVLAVDFDPQGALSAGLGVQTHDVPTVYDLLLSRGVAPADAVQRTAVEGLDVIPANIDLSAAEVHLVTEVAREQILAGVLRKVSGDYDVVLIDCQPSLGLLTVNALTASHGVVIPLECEYFALRGVALLIETIDKVRDRLNPAITLDGILATMYDARTLHSREVLERVVDAFDDRVLETVITRTVKFPDATVAATPITEFAPDHPASRAYRQLARELIDRGAVA</sequence>
<dbReference type="InterPro" id="IPR027417">
    <property type="entry name" value="P-loop_NTPase"/>
</dbReference>
<evidence type="ECO:0000259" key="2">
    <source>
        <dbReference type="Pfam" id="PF13614"/>
    </source>
</evidence>
<dbReference type="Gene3D" id="3.40.50.300">
    <property type="entry name" value="P-loop containing nucleotide triphosphate hydrolases"/>
    <property type="match status" value="1"/>
</dbReference>
<evidence type="ECO:0000313" key="4">
    <source>
        <dbReference type="Proteomes" id="UP001501196"/>
    </source>
</evidence>
<evidence type="ECO:0000313" key="3">
    <source>
        <dbReference type="EMBL" id="GAA2021661.1"/>
    </source>
</evidence>
<accession>A0ABP5F9Q8</accession>
<dbReference type="Proteomes" id="UP001501196">
    <property type="component" value="Unassembled WGS sequence"/>
</dbReference>
<dbReference type="InterPro" id="IPR050678">
    <property type="entry name" value="DNA_Partitioning_ATPase"/>
</dbReference>
<dbReference type="PANTHER" id="PTHR13696">
    <property type="entry name" value="P-LOOP CONTAINING NUCLEOSIDE TRIPHOSPHATE HYDROLASE"/>
    <property type="match status" value="1"/>
</dbReference>
<dbReference type="Pfam" id="PF13614">
    <property type="entry name" value="AAA_31"/>
    <property type="match status" value="1"/>
</dbReference>
<dbReference type="PANTHER" id="PTHR13696:SF99">
    <property type="entry name" value="COBYRINIC ACID AC-DIAMIDE SYNTHASE"/>
    <property type="match status" value="1"/>
</dbReference>
<feature type="domain" description="AAA" evidence="2">
    <location>
        <begin position="42"/>
        <end position="216"/>
    </location>
</feature>
<feature type="region of interest" description="Disordered" evidence="1">
    <location>
        <begin position="1"/>
        <end position="34"/>
    </location>
</feature>
<dbReference type="RefSeq" id="WP_344368582.1">
    <property type="nucleotide sequence ID" value="NZ_BAAAPW010000001.1"/>
</dbReference>
<protein>
    <submittedName>
        <fullName evidence="3">AAA family ATPase</fullName>
    </submittedName>
</protein>
<dbReference type="InterPro" id="IPR025669">
    <property type="entry name" value="AAA_dom"/>
</dbReference>
<gene>
    <name evidence="3" type="ORF">GCM10009819_00110</name>
</gene>
<dbReference type="SUPFAM" id="SSF52540">
    <property type="entry name" value="P-loop containing nucleoside triphosphate hydrolases"/>
    <property type="match status" value="1"/>
</dbReference>
<dbReference type="EMBL" id="BAAAPW010000001">
    <property type="protein sequence ID" value="GAA2021661.1"/>
    <property type="molecule type" value="Genomic_DNA"/>
</dbReference>
<evidence type="ECO:0000256" key="1">
    <source>
        <dbReference type="SAM" id="MobiDB-lite"/>
    </source>
</evidence>
<comment type="caution">
    <text evidence="3">The sequence shown here is derived from an EMBL/GenBank/DDBJ whole genome shotgun (WGS) entry which is preliminary data.</text>
</comment>